<proteinExistence type="predicted"/>
<dbReference type="AlphaFoldDB" id="L0DVP6"/>
<keyword evidence="2" id="KW-1185">Reference proteome</keyword>
<organism evidence="1 2">
    <name type="scientific">Thioalkalivibrio nitratireducens (strain DSM 14787 / UNIQEM 213 / ALEN2)</name>
    <dbReference type="NCBI Taxonomy" id="1255043"/>
    <lineage>
        <taxon>Bacteria</taxon>
        <taxon>Pseudomonadati</taxon>
        <taxon>Pseudomonadota</taxon>
        <taxon>Gammaproteobacteria</taxon>
        <taxon>Chromatiales</taxon>
        <taxon>Ectothiorhodospiraceae</taxon>
        <taxon>Thioalkalivibrio</taxon>
    </lineage>
</organism>
<dbReference type="OrthoDB" id="8546435at2"/>
<sequence>MKQKSKAAPGVPGWAKVLITVAVLVGAAALIFTQLPRGAFSTDLSLIGQGKPVAVVARDISFVAGAEVMDLMNGVRHEYADRMEFLVAHLGRPEGQAFARDYDAADGTLVVFAADGSRVTSVRAPRTDAELRRALDAAIDR</sequence>
<dbReference type="PATRIC" id="fig|1255043.3.peg.2040"/>
<dbReference type="STRING" id="1255043.TVNIR_2018"/>
<accession>L0DVP6</accession>
<name>L0DVP6_THIND</name>
<reference evidence="1" key="1">
    <citation type="submission" date="2015-12" db="EMBL/GenBank/DDBJ databases">
        <authorList>
            <person name="Tikhonova T.V."/>
            <person name="Pavlov A.R."/>
            <person name="Beletsky A.V."/>
            <person name="Mardanov A.V."/>
            <person name="Sorokin D.Y."/>
            <person name="Ravin N.V."/>
            <person name="Popov V.O."/>
        </authorList>
    </citation>
    <scope>NUCLEOTIDE SEQUENCE</scope>
    <source>
        <strain evidence="1">DSM 14787</strain>
    </source>
</reference>
<evidence type="ECO:0000313" key="2">
    <source>
        <dbReference type="Proteomes" id="UP000010809"/>
    </source>
</evidence>
<dbReference type="Proteomes" id="UP000010809">
    <property type="component" value="Chromosome"/>
</dbReference>
<dbReference type="eggNOG" id="ENOG50337CT">
    <property type="taxonomic scope" value="Bacteria"/>
</dbReference>
<protein>
    <submittedName>
        <fullName evidence="1">Uncharacterized protein</fullName>
    </submittedName>
</protein>
<evidence type="ECO:0000313" key="1">
    <source>
        <dbReference type="EMBL" id="AGA33679.1"/>
    </source>
</evidence>
<gene>
    <name evidence="1" type="ordered locus">TVNIR_2018</name>
</gene>
<dbReference type="RefSeq" id="WP_015258806.1">
    <property type="nucleotide sequence ID" value="NC_019902.2"/>
</dbReference>
<dbReference type="EMBL" id="CP003989">
    <property type="protein sequence ID" value="AGA33679.1"/>
    <property type="molecule type" value="Genomic_DNA"/>
</dbReference>
<dbReference type="KEGG" id="tni:TVNIR_2018"/>
<dbReference type="HOGENOM" id="CLU_1824460_0_0_6"/>